<organism evidence="1 2">
    <name type="scientific">Arthrobacter agilis</name>
    <dbReference type="NCBI Taxonomy" id="37921"/>
    <lineage>
        <taxon>Bacteria</taxon>
        <taxon>Bacillati</taxon>
        <taxon>Actinomycetota</taxon>
        <taxon>Actinomycetes</taxon>
        <taxon>Micrococcales</taxon>
        <taxon>Micrococcaceae</taxon>
        <taxon>Arthrobacter</taxon>
    </lineage>
</organism>
<reference evidence="1 2" key="1">
    <citation type="submission" date="2017-11" db="EMBL/GenBank/DDBJ databases">
        <title>Draft genome of Arthrobacter agilis strain UMCV2, a plant growth-promoting rhizobacterium and biocontrol capacity of phytopathogenic fungi.</title>
        <authorList>
            <person name="Martinez-Camara R."/>
            <person name="Santoyo G."/>
            <person name="Moreno-Hagelsieb G."/>
            <person name="Valencia-Cantero E."/>
        </authorList>
    </citation>
    <scope>NUCLEOTIDE SEQUENCE [LARGE SCALE GENOMIC DNA]</scope>
    <source>
        <strain evidence="1 2">UMCV2</strain>
    </source>
</reference>
<accession>A0A2L0UGG9</accession>
<gene>
    <name evidence="1" type="ORF">CVO76_12350</name>
</gene>
<protein>
    <submittedName>
        <fullName evidence="1">Uncharacterized protein</fullName>
    </submittedName>
</protein>
<dbReference type="Proteomes" id="UP000239187">
    <property type="component" value="Chromosome"/>
</dbReference>
<name>A0A2L0UGG9_9MICC</name>
<dbReference type="AlphaFoldDB" id="A0A2L0UGG9"/>
<dbReference type="EMBL" id="CP024915">
    <property type="protein sequence ID" value="AUZ88339.1"/>
    <property type="molecule type" value="Genomic_DNA"/>
</dbReference>
<proteinExistence type="predicted"/>
<sequence>MCGATSVVIHHFILKDHNAFAIGETELHQHGGNPEAWINIVFGSFNDDEYEDHVTFGCRVGLFTEDGELASSLIDSNHTSPSTPVWGLRLTREQALSHDLLPAFWEVVDWLVLEDPQTHQHLYGHSFDQPRL</sequence>
<evidence type="ECO:0000313" key="1">
    <source>
        <dbReference type="EMBL" id="AUZ88339.1"/>
    </source>
</evidence>
<evidence type="ECO:0000313" key="2">
    <source>
        <dbReference type="Proteomes" id="UP000239187"/>
    </source>
</evidence>